<evidence type="ECO:0000256" key="4">
    <source>
        <dbReference type="SAM" id="Phobius"/>
    </source>
</evidence>
<dbReference type="InterPro" id="IPR000277">
    <property type="entry name" value="Cys/Met-Metab_PyrdxlP-dep_enz"/>
</dbReference>
<proteinExistence type="inferred from homology"/>
<comment type="similarity">
    <text evidence="3">Belongs to the trans-sulfuration enzymes family.</text>
</comment>
<sequence>MLLRLPSTLALQSVLENAQKIVEYLSSHPQVKKVNYAGLRDHPGRSLQFSQVFEQAMSAGLVLSFLTGSLALFKHVVGATKYFSITVNFDKFHLLLKYYFLRSFFPIKLLPNDICLLNLFLLIIVNVQLLFCSGVLNYKWLSKPIRMIKKWLQKLRRKSIFMRAVSSIHVLILLWLHLLQVRIHHSIDHANVLKFYSWYETFAHLWLVIEYFVGRNLMSLLQQVSTGRSAIL</sequence>
<dbReference type="GO" id="GO:0030170">
    <property type="term" value="F:pyridoxal phosphate binding"/>
    <property type="evidence" value="ECO:0007669"/>
    <property type="project" value="InterPro"/>
</dbReference>
<dbReference type="InterPro" id="IPR011009">
    <property type="entry name" value="Kinase-like_dom_sf"/>
</dbReference>
<keyword evidence="4" id="KW-0812">Transmembrane</keyword>
<evidence type="ECO:0000256" key="2">
    <source>
        <dbReference type="ARBA" id="ARBA00022898"/>
    </source>
</evidence>
<feature type="transmembrane region" description="Helical" evidence="4">
    <location>
        <begin position="195"/>
        <end position="213"/>
    </location>
</feature>
<keyword evidence="4" id="KW-1133">Transmembrane helix</keyword>
<dbReference type="GO" id="GO:0019346">
    <property type="term" value="P:transsulfuration"/>
    <property type="evidence" value="ECO:0007669"/>
    <property type="project" value="InterPro"/>
</dbReference>
<name>A0AAF0QX68_SOLVR</name>
<dbReference type="Pfam" id="PF01053">
    <property type="entry name" value="Cys_Met_Meta_PP"/>
    <property type="match status" value="1"/>
</dbReference>
<evidence type="ECO:0000313" key="6">
    <source>
        <dbReference type="Proteomes" id="UP001234989"/>
    </source>
</evidence>
<evidence type="ECO:0000313" key="5">
    <source>
        <dbReference type="EMBL" id="WMV30227.1"/>
    </source>
</evidence>
<organism evidence="5 6">
    <name type="scientific">Solanum verrucosum</name>
    <dbReference type="NCBI Taxonomy" id="315347"/>
    <lineage>
        <taxon>Eukaryota</taxon>
        <taxon>Viridiplantae</taxon>
        <taxon>Streptophyta</taxon>
        <taxon>Embryophyta</taxon>
        <taxon>Tracheophyta</taxon>
        <taxon>Spermatophyta</taxon>
        <taxon>Magnoliopsida</taxon>
        <taxon>eudicotyledons</taxon>
        <taxon>Gunneridae</taxon>
        <taxon>Pentapetalae</taxon>
        <taxon>asterids</taxon>
        <taxon>lamiids</taxon>
        <taxon>Solanales</taxon>
        <taxon>Solanaceae</taxon>
        <taxon>Solanoideae</taxon>
        <taxon>Solaneae</taxon>
        <taxon>Solanum</taxon>
    </lineage>
</organism>
<evidence type="ECO:0000256" key="3">
    <source>
        <dbReference type="RuleBase" id="RU362118"/>
    </source>
</evidence>
<dbReference type="Proteomes" id="UP001234989">
    <property type="component" value="Chromosome 5"/>
</dbReference>
<dbReference type="Gene3D" id="3.90.1150.10">
    <property type="entry name" value="Aspartate Aminotransferase, domain 1"/>
    <property type="match status" value="1"/>
</dbReference>
<dbReference type="SUPFAM" id="SSF53383">
    <property type="entry name" value="PLP-dependent transferases"/>
    <property type="match status" value="1"/>
</dbReference>
<dbReference type="PANTHER" id="PTHR46562">
    <property type="entry name" value="SERINE/THREONINE-KINASE ULK4-LIKE PROTEIN-RELATED"/>
    <property type="match status" value="1"/>
</dbReference>
<gene>
    <name evidence="5" type="ORF">MTR67_023612</name>
</gene>
<feature type="transmembrane region" description="Helical" evidence="4">
    <location>
        <begin position="160"/>
        <end position="183"/>
    </location>
</feature>
<dbReference type="InterPro" id="IPR015424">
    <property type="entry name" value="PyrdxlP-dep_Trfase"/>
</dbReference>
<keyword evidence="4" id="KW-0472">Membrane</keyword>
<keyword evidence="2 3" id="KW-0663">Pyridoxal phosphate</keyword>
<dbReference type="InterPro" id="IPR015422">
    <property type="entry name" value="PyrdxlP-dep_Trfase_small"/>
</dbReference>
<feature type="transmembrane region" description="Helical" evidence="4">
    <location>
        <begin position="116"/>
        <end position="140"/>
    </location>
</feature>
<keyword evidence="6" id="KW-1185">Reference proteome</keyword>
<dbReference type="SUPFAM" id="SSF56112">
    <property type="entry name" value="Protein kinase-like (PK-like)"/>
    <property type="match status" value="1"/>
</dbReference>
<dbReference type="EMBL" id="CP133616">
    <property type="protein sequence ID" value="WMV30227.1"/>
    <property type="molecule type" value="Genomic_DNA"/>
</dbReference>
<accession>A0AAF0QX68</accession>
<dbReference type="PANTHER" id="PTHR46562:SF1">
    <property type="entry name" value="SERINE_THREONINE-PROTEIN KINASE ULK4"/>
    <property type="match status" value="1"/>
</dbReference>
<comment type="cofactor">
    <cofactor evidence="1 3">
        <name>pyridoxal 5'-phosphate</name>
        <dbReference type="ChEBI" id="CHEBI:597326"/>
    </cofactor>
</comment>
<dbReference type="GO" id="GO:0008017">
    <property type="term" value="F:microtubule binding"/>
    <property type="evidence" value="ECO:0007669"/>
    <property type="project" value="InterPro"/>
</dbReference>
<dbReference type="Gene3D" id="1.10.510.10">
    <property type="entry name" value="Transferase(Phosphotransferase) domain 1"/>
    <property type="match status" value="1"/>
</dbReference>
<dbReference type="InterPro" id="IPR044591">
    <property type="entry name" value="RUK"/>
</dbReference>
<evidence type="ECO:0000256" key="1">
    <source>
        <dbReference type="ARBA" id="ARBA00001933"/>
    </source>
</evidence>
<protein>
    <submittedName>
        <fullName evidence="5">Uncharacterized protein</fullName>
    </submittedName>
</protein>
<dbReference type="GO" id="GO:0000914">
    <property type="term" value="P:phragmoplast assembly"/>
    <property type="evidence" value="ECO:0007669"/>
    <property type="project" value="InterPro"/>
</dbReference>
<dbReference type="AlphaFoldDB" id="A0AAF0QX68"/>
<reference evidence="5" key="1">
    <citation type="submission" date="2023-08" db="EMBL/GenBank/DDBJ databases">
        <title>A de novo genome assembly of Solanum verrucosum Schlechtendal, a Mexican diploid species geographically isolated from the other diploid A-genome species in potato relatives.</title>
        <authorList>
            <person name="Hosaka K."/>
        </authorList>
    </citation>
    <scope>NUCLEOTIDE SEQUENCE</scope>
    <source>
        <tissue evidence="5">Young leaves</tissue>
    </source>
</reference>